<keyword evidence="12" id="KW-1185">Reference proteome</keyword>
<sequence>MHFSLTGLLSCLRRPALPFIATAALFATILPGRANAQTDPYVFAYQTEFYVEGGYQVLIYGFNLANATSVRIGDFEGTILTDSDTPNSDQYLNCVFYYDNAPAHIEFPYFNQYIYVETETGSGQSFYAIFAIPLPLDSPPEITVSGNEIEIPSGDTTPSLEDHSDFGEQAVSSGSVARTYSIRNVSYFSITLDGTPTVALSGDHSGDFEVVAQPSDTELSRNEIVSFTVLFDPSEVGLRTATISIDYGDVDGTPFSFAIQGTGTGASNSVSSVTTPADGTYKAGDTLSFTVNYSGPVDVTGTPLLDFTLGTAERSASYTAGSGTASLTFTYTIAQGDDTTAGLSVSSSLDLNDGSIASSGETATVSLDLPATDPASVVVDTIAPSAPSAPILNGVSDSGPPPPDGVTSFTSLIFTGTAESGTVVKLYDTDGTTEIGSVTASNGFWSITTSPLSEGDHTVTARAIDAAGNVSAASGSRTVTVDLTPPQLISATTIELNVGAVSLYTFRTPDRRTTYTIDEALPAGLSLTGANGALTGTPTAEGTFNVTVNMTDGAGHSGSETVTINIGPPDTVAPRVVSVALEGDPQPGAQEITYKVVFSEPVLNVNLEDFDIDRLSGFAVGFITQAIENDDHTEVLVRATLNGNLYGEHPGNMVLSFDEDRLNITDRSGNPLADYDESTVPSFTSNLTVETTTGEVSLILDADDIPDSAPFQLNTASLGLLIPQIPQIYPDRNPVRLKFTFSGLNLNEPMHTPPPQMQWANMPFTCDLLVLPNDSAEYKRVVTFTGTFTLGAQPILTPGDTGISYSANLLNFQAITASESKIGNVNTFLLTFKLNLASVGIVNSLNITEWARIRYPVSPIRINEVKYREDGSDLVEFLEFYDGGIGNTTTRYVDFYFDYYLPDGPIDIVTNDEGYFVVGQSSVANVDNTLFDVVSINGSTLRTVFSADNPSGNNILLEYVGELYPLPVSQSYSLQKAAYTNAVESSGVDFYLAPPTPGAPNSIFVSGDQFGLPENSTTASFDVDAFGGDPEDIEAGVTYAITGGADAAAFSINTTTGVVSLTTSLDFEQPSDADTDNVYVLEVTASRAAPLSDTHTQTISVTVTDVDDTAPDAPSDLALTAASDSGTSDTDRITNDTTPTFTGTAEAGSTVRLYDTDGTTELGSATATDGTWSITASALTDGIHTVSATATDAAGNTSDASSGLSLTIDTAGPTISNLSLASLTYGQEVNYEIMAAGAIGFGATSALPTGTSLNPTTGALSGAPTAVGNLTSTFEVSDAAGNTAERSITFTVNPASLSITGLTAANKTYDGTTSTTLSGSASLVGVIGSDEVQLDGTAALADFVSPTVGTAKTVSVAGFTLTGIAAANYSLNQPTGLTADITVQTLTVTGIVAEDKAYDRSVTATLDVDAAELVGVIDSDEVELLTGNAEGTFASYLVGTDIAVSIGGLGLTGPDAGNYALTLPSTVADITPAPAWFQGIVAENKTYDGSEIATLNTSNGLIYGIATEDGFDVSVDESAVTVTFADANIGTDKPVTVSGYALTGAAAANYALEQPSDLTADITPAELSITGVTAANKTYDSTTAVTLNADTPALVGIVDDEDVTLAGTAAGAFADADIGTAKPIIITGYSLAGEDIANYVLSETVVTANITPAEISLSGLIATNRPYDATIHAPIDDTELQLIGVQGSDEIGLDTSAFTASFNDADVGDGKAVILDGLALTGSAAGNYTLTYPSDLAASILPAQISVEGVVARNKVYDGSSVASADFSSISLTGIIGSEDVLLNSASATAIFDAPMVGADRTVTFSGLFLDGRDSPNYVLVSPATTADITPATLTVSGVTATTKTYDATTTASLSFETATLNGIVPGDDVALVTSSATGTFGSATLGSDLTVSVTGLSLIGSDAGNYLLTAPTATASITAAELTLPGLVVGDKTYDATTTASLAGSDFGLTGIQGDDDVQLTDGTATATFADKQVGTGKPITVNATLTGADAANYTLTLPSELTADIAPAELTLPGLAITAKTYDGTTSATLDSSAGSLTGIQGDDDVAADYSGVIATYDTAIVGTAKSVDLSGLDLTGTDASNYTLTAPTLTGDVTAALITVSADKIRRPYGDPNPSLTFTYSGFVTGEDESVVSGEPVLATDATRVSAIGSYDITIEVTPLSATNYVFTGEGSGLTITPGYHFADTDRDYTIGLSELLRVIELYNYREGSRRLGAYRSNDDNTDRYEQGDGDRILPHTADTNADGQLSLLELTRVIELYNTRDGATRTGTYHYVGDSEDGFAPGPDRE</sequence>
<evidence type="ECO:0000256" key="1">
    <source>
        <dbReference type="ARBA" id="ARBA00004167"/>
    </source>
</evidence>
<dbReference type="Gene3D" id="2.60.40.10">
    <property type="entry name" value="Immunoglobulins"/>
    <property type="match status" value="5"/>
</dbReference>
<comment type="subcellular location">
    <subcellularLocation>
        <location evidence="1">Membrane</location>
        <topology evidence="1">Single-pass membrane protein</topology>
    </subcellularLocation>
</comment>
<dbReference type="SUPFAM" id="SSF49313">
    <property type="entry name" value="Cadherin-like"/>
    <property type="match status" value="3"/>
</dbReference>
<dbReference type="NCBIfam" id="NF012200">
    <property type="entry name" value="choice_anch_D"/>
    <property type="match status" value="1"/>
</dbReference>
<evidence type="ECO:0000256" key="3">
    <source>
        <dbReference type="ARBA" id="ARBA00022729"/>
    </source>
</evidence>
<keyword evidence="6" id="KW-1133">Transmembrane helix</keyword>
<dbReference type="InterPro" id="IPR017943">
    <property type="entry name" value="Bactericidal_perm-incr_a/b_dom"/>
</dbReference>
<feature type="region of interest" description="Disordered" evidence="8">
    <location>
        <begin position="2220"/>
        <end position="2241"/>
    </location>
</feature>
<dbReference type="Pfam" id="PF05345">
    <property type="entry name" value="He_PIG"/>
    <property type="match status" value="2"/>
</dbReference>
<dbReference type="Pfam" id="PF19077">
    <property type="entry name" value="Big_13"/>
    <property type="match status" value="2"/>
</dbReference>
<dbReference type="RefSeq" id="WP_221031773.1">
    <property type="nucleotide sequence ID" value="NZ_CP139781.1"/>
</dbReference>
<dbReference type="Gene3D" id="2.60.40.60">
    <property type="entry name" value="Cadherins"/>
    <property type="match status" value="1"/>
</dbReference>
<dbReference type="InterPro" id="IPR041248">
    <property type="entry name" value="YDG"/>
</dbReference>
<keyword evidence="3 9" id="KW-0732">Signal</keyword>
<dbReference type="PROSITE" id="PS50194">
    <property type="entry name" value="FILAMIN_REPEAT"/>
    <property type="match status" value="1"/>
</dbReference>
<accession>A0ABZ1CBH3</accession>
<keyword evidence="4" id="KW-0677">Repeat</keyword>
<keyword evidence="7" id="KW-0472">Membrane</keyword>
<dbReference type="PROSITE" id="PS00018">
    <property type="entry name" value="EF_HAND_1"/>
    <property type="match status" value="1"/>
</dbReference>
<reference evidence="11 12" key="2">
    <citation type="submission" date="2023-12" db="EMBL/GenBank/DDBJ databases">
        <title>Description of an unclassified Opitutus bacterium of Verrucomicrobiota.</title>
        <authorList>
            <person name="Zhang D.-F."/>
        </authorList>
    </citation>
    <scope>NUCLEOTIDE SEQUENCE [LARGE SCALE GENOMIC DNA]</scope>
    <source>
        <strain evidence="11 12">WL0086</strain>
    </source>
</reference>
<protein>
    <submittedName>
        <fullName evidence="11">YDG domain-containing protein</fullName>
    </submittedName>
</protein>
<dbReference type="NCBIfam" id="NF033510">
    <property type="entry name" value="Ca_tandemer"/>
    <property type="match status" value="2"/>
</dbReference>
<evidence type="ECO:0000256" key="2">
    <source>
        <dbReference type="ARBA" id="ARBA00022692"/>
    </source>
</evidence>
<feature type="domain" description="Cadherin" evidence="10">
    <location>
        <begin position="1012"/>
        <end position="1113"/>
    </location>
</feature>
<evidence type="ECO:0000256" key="5">
    <source>
        <dbReference type="ARBA" id="ARBA00022837"/>
    </source>
</evidence>
<dbReference type="InterPro" id="IPR017868">
    <property type="entry name" value="Filamin/ABP280_repeat-like"/>
</dbReference>
<dbReference type="InterPro" id="IPR015919">
    <property type="entry name" value="Cadherin-like_sf"/>
</dbReference>
<dbReference type="Proteomes" id="UP000738431">
    <property type="component" value="Chromosome"/>
</dbReference>
<dbReference type="Pfam" id="PF18676">
    <property type="entry name" value="MBG_2"/>
    <property type="match status" value="1"/>
</dbReference>
<dbReference type="Pfam" id="PF00028">
    <property type="entry name" value="Cadherin"/>
    <property type="match status" value="1"/>
</dbReference>
<feature type="region of interest" description="Disordered" evidence="8">
    <location>
        <begin position="1106"/>
        <end position="1140"/>
    </location>
</feature>
<dbReference type="PANTHER" id="PTHR24027:SF422">
    <property type="entry name" value="CADHERIN DOMAIN-CONTAINING PROTEIN"/>
    <property type="match status" value="1"/>
</dbReference>
<dbReference type="EMBL" id="CP139781">
    <property type="protein sequence ID" value="WRQ88672.1"/>
    <property type="molecule type" value="Genomic_DNA"/>
</dbReference>
<proteinExistence type="predicted"/>
<evidence type="ECO:0000313" key="11">
    <source>
        <dbReference type="EMBL" id="WRQ88672.1"/>
    </source>
</evidence>
<reference evidence="11 12" key="1">
    <citation type="submission" date="2021-08" db="EMBL/GenBank/DDBJ databases">
        <authorList>
            <person name="Zhang D."/>
            <person name="Zhang A."/>
            <person name="Wang L."/>
        </authorList>
    </citation>
    <scope>NUCLEOTIDE SEQUENCE [LARGE SCALE GENOMIC DNA]</scope>
    <source>
        <strain evidence="11 12">WL0086</strain>
    </source>
</reference>
<feature type="chain" id="PRO_5047156702" evidence="9">
    <location>
        <begin position="37"/>
        <end position="2290"/>
    </location>
</feature>
<dbReference type="CDD" id="cd11304">
    <property type="entry name" value="Cadherin_repeat"/>
    <property type="match status" value="1"/>
</dbReference>
<dbReference type="InterPro" id="IPR039808">
    <property type="entry name" value="Cadherin"/>
</dbReference>
<feature type="compositionally biased region" description="Basic and acidic residues" evidence="8">
    <location>
        <begin position="2220"/>
        <end position="2237"/>
    </location>
</feature>
<dbReference type="InterPro" id="IPR013783">
    <property type="entry name" value="Ig-like_fold"/>
</dbReference>
<dbReference type="PROSITE" id="PS50268">
    <property type="entry name" value="CADHERIN_2"/>
    <property type="match status" value="1"/>
</dbReference>
<dbReference type="InterPro" id="IPR041286">
    <property type="entry name" value="MBG_2"/>
</dbReference>
<feature type="signal peptide" evidence="9">
    <location>
        <begin position="1"/>
        <end position="36"/>
    </location>
</feature>
<dbReference type="SMART" id="SM00112">
    <property type="entry name" value="CA"/>
    <property type="match status" value="1"/>
</dbReference>
<organism evidence="11 12">
    <name type="scientific">Actomonas aquatica</name>
    <dbReference type="NCBI Taxonomy" id="2866162"/>
    <lineage>
        <taxon>Bacteria</taxon>
        <taxon>Pseudomonadati</taxon>
        <taxon>Verrucomicrobiota</taxon>
        <taxon>Opitutia</taxon>
        <taxon>Opitutales</taxon>
        <taxon>Opitutaceae</taxon>
        <taxon>Actomonas</taxon>
    </lineage>
</organism>
<evidence type="ECO:0000256" key="4">
    <source>
        <dbReference type="ARBA" id="ARBA00022737"/>
    </source>
</evidence>
<dbReference type="Pfam" id="PF18657">
    <property type="entry name" value="YDG"/>
    <property type="match status" value="9"/>
</dbReference>
<dbReference type="PANTHER" id="PTHR24027">
    <property type="entry name" value="CADHERIN-23"/>
    <property type="match status" value="1"/>
</dbReference>
<evidence type="ECO:0000256" key="9">
    <source>
        <dbReference type="SAM" id="SignalP"/>
    </source>
</evidence>
<dbReference type="Gene3D" id="3.30.160.710">
    <property type="match status" value="1"/>
</dbReference>
<evidence type="ECO:0000256" key="8">
    <source>
        <dbReference type="SAM" id="MobiDB-lite"/>
    </source>
</evidence>
<gene>
    <name evidence="11" type="ORF">K1X11_004600</name>
</gene>
<dbReference type="InterPro" id="IPR002126">
    <property type="entry name" value="Cadherin-like_dom"/>
</dbReference>
<evidence type="ECO:0000256" key="6">
    <source>
        <dbReference type="ARBA" id="ARBA00022989"/>
    </source>
</evidence>
<dbReference type="InterPro" id="IPR044016">
    <property type="entry name" value="Big_13"/>
</dbReference>
<evidence type="ECO:0000259" key="10">
    <source>
        <dbReference type="PROSITE" id="PS50268"/>
    </source>
</evidence>
<keyword evidence="2" id="KW-0812">Transmembrane</keyword>
<name>A0ABZ1CBH3_9BACT</name>
<dbReference type="Gene3D" id="3.15.20.10">
    <property type="entry name" value="Bactericidal permeability-increasing protein, domain 2"/>
    <property type="match status" value="1"/>
</dbReference>
<evidence type="ECO:0000256" key="7">
    <source>
        <dbReference type="ARBA" id="ARBA00023136"/>
    </source>
</evidence>
<keyword evidence="5" id="KW-0106">Calcium</keyword>
<evidence type="ECO:0000313" key="12">
    <source>
        <dbReference type="Proteomes" id="UP000738431"/>
    </source>
</evidence>
<dbReference type="InterPro" id="IPR018247">
    <property type="entry name" value="EF_Hand_1_Ca_BS"/>
</dbReference>
<dbReference type="SUPFAM" id="SSF55394">
    <property type="entry name" value="Bactericidal permeability-increasing protein, BPI"/>
    <property type="match status" value="1"/>
</dbReference>